<dbReference type="Proteomes" id="UP000007115">
    <property type="component" value="Unassembled WGS sequence"/>
</dbReference>
<evidence type="ECO:0000313" key="1">
    <source>
        <dbReference type="EMBL" id="EHK25318.1"/>
    </source>
</evidence>
<dbReference type="RefSeq" id="XP_013959527.1">
    <property type="nucleotide sequence ID" value="XM_014104052.1"/>
</dbReference>
<organism evidence="1 2">
    <name type="scientific">Hypocrea virens (strain Gv29-8 / FGSC 10586)</name>
    <name type="common">Gliocladium virens</name>
    <name type="synonym">Trichoderma virens</name>
    <dbReference type="NCBI Taxonomy" id="413071"/>
    <lineage>
        <taxon>Eukaryota</taxon>
        <taxon>Fungi</taxon>
        <taxon>Dikarya</taxon>
        <taxon>Ascomycota</taxon>
        <taxon>Pezizomycotina</taxon>
        <taxon>Sordariomycetes</taxon>
        <taxon>Hypocreomycetidae</taxon>
        <taxon>Hypocreales</taxon>
        <taxon>Hypocreaceae</taxon>
        <taxon>Trichoderma</taxon>
    </lineage>
</organism>
<dbReference type="EMBL" id="ABDF02000003">
    <property type="protein sequence ID" value="EHK25318.1"/>
    <property type="molecule type" value="Genomic_DNA"/>
</dbReference>
<dbReference type="HOGENOM" id="CLU_2038394_0_0_1"/>
<gene>
    <name evidence="1" type="ORF">TRIVIDRAFT_198294</name>
</gene>
<keyword evidence="2" id="KW-1185">Reference proteome</keyword>
<reference evidence="1 2" key="1">
    <citation type="journal article" date="2011" name="Genome Biol.">
        <title>Comparative genome sequence analysis underscores mycoparasitism as the ancestral life style of Trichoderma.</title>
        <authorList>
            <person name="Kubicek C.P."/>
            <person name="Herrera-Estrella A."/>
            <person name="Seidl-Seiboth V."/>
            <person name="Martinez D.A."/>
            <person name="Druzhinina I.S."/>
            <person name="Thon M."/>
            <person name="Zeilinger S."/>
            <person name="Casas-Flores S."/>
            <person name="Horwitz B.A."/>
            <person name="Mukherjee P.K."/>
            <person name="Mukherjee M."/>
            <person name="Kredics L."/>
            <person name="Alcaraz L.D."/>
            <person name="Aerts A."/>
            <person name="Antal Z."/>
            <person name="Atanasova L."/>
            <person name="Cervantes-Badillo M.G."/>
            <person name="Challacombe J."/>
            <person name="Chertkov O."/>
            <person name="McCluskey K."/>
            <person name="Coulpier F."/>
            <person name="Deshpande N."/>
            <person name="von Doehren H."/>
            <person name="Ebbole D.J."/>
            <person name="Esquivel-Naranjo E.U."/>
            <person name="Fekete E."/>
            <person name="Flipphi M."/>
            <person name="Glaser F."/>
            <person name="Gomez-Rodriguez E.Y."/>
            <person name="Gruber S."/>
            <person name="Han C."/>
            <person name="Henrissat B."/>
            <person name="Hermosa R."/>
            <person name="Hernandez-Onate M."/>
            <person name="Karaffa L."/>
            <person name="Kosti I."/>
            <person name="Le Crom S."/>
            <person name="Lindquist E."/>
            <person name="Lucas S."/>
            <person name="Luebeck M."/>
            <person name="Luebeck P.S."/>
            <person name="Margeot A."/>
            <person name="Metz B."/>
            <person name="Misra M."/>
            <person name="Nevalainen H."/>
            <person name="Omann M."/>
            <person name="Packer N."/>
            <person name="Perrone G."/>
            <person name="Uresti-Rivera E.E."/>
            <person name="Salamov A."/>
            <person name="Schmoll M."/>
            <person name="Seiboth B."/>
            <person name="Shapiro H."/>
            <person name="Sukno S."/>
            <person name="Tamayo-Ramos J.A."/>
            <person name="Tisch D."/>
            <person name="Wiest A."/>
            <person name="Wilkinson H.H."/>
            <person name="Zhang M."/>
            <person name="Coutinho P.M."/>
            <person name="Kenerley C.M."/>
            <person name="Monte E."/>
            <person name="Baker S.E."/>
            <person name="Grigoriev I.V."/>
        </authorList>
    </citation>
    <scope>NUCLEOTIDE SEQUENCE [LARGE SCALE GENOMIC DNA]</scope>
    <source>
        <strain evidence="2">Gv29-8 / FGSC 10586</strain>
    </source>
</reference>
<dbReference type="VEuPathDB" id="FungiDB:TRIVIDRAFT_198294"/>
<dbReference type="InParanoid" id="G9MIK1"/>
<evidence type="ECO:0000313" key="2">
    <source>
        <dbReference type="Proteomes" id="UP000007115"/>
    </source>
</evidence>
<sequence>MEPTHEFVYHVVHVRESDDEGNREDDSIDGRCMRMESIAATAIIHYGAWQALSSYLALIHSPSFLNALGVGERGGGQKQINSEGCFLDWQVALRRVMATGLVIIVPEEETQLGNVHSTASR</sequence>
<comment type="caution">
    <text evidence="1">The sequence shown here is derived from an EMBL/GenBank/DDBJ whole genome shotgun (WGS) entry which is preliminary data.</text>
</comment>
<dbReference type="AlphaFoldDB" id="G9MIK1"/>
<dbReference type="GeneID" id="25790025"/>
<name>G9MIK1_HYPVG</name>
<proteinExistence type="predicted"/>
<protein>
    <submittedName>
        <fullName evidence="1">Uncharacterized protein</fullName>
    </submittedName>
</protein>
<accession>G9MIK1</accession>